<accession>A0A914D604</accession>
<evidence type="ECO:0000313" key="2">
    <source>
        <dbReference type="WBParaSite" id="ACRNAN_scaffold18353.g26099.t1"/>
    </source>
</evidence>
<reference evidence="2" key="1">
    <citation type="submission" date="2022-11" db="UniProtKB">
        <authorList>
            <consortium name="WormBaseParasite"/>
        </authorList>
    </citation>
    <scope>IDENTIFICATION</scope>
</reference>
<name>A0A914D604_9BILA</name>
<proteinExistence type="predicted"/>
<sequence length="72" mass="8554">MQFYPTTNLQSLHLSLKIRAVMAHRKASSLHGQSNPGPNKVEYAWNAVNLDERRYMGMKWEFSRNDEDYMEY</sequence>
<protein>
    <submittedName>
        <fullName evidence="2">Uncharacterized protein</fullName>
    </submittedName>
</protein>
<dbReference type="AlphaFoldDB" id="A0A914D604"/>
<dbReference type="Proteomes" id="UP000887540">
    <property type="component" value="Unplaced"/>
</dbReference>
<keyword evidence="1" id="KW-1185">Reference proteome</keyword>
<organism evidence="1 2">
    <name type="scientific">Acrobeloides nanus</name>
    <dbReference type="NCBI Taxonomy" id="290746"/>
    <lineage>
        <taxon>Eukaryota</taxon>
        <taxon>Metazoa</taxon>
        <taxon>Ecdysozoa</taxon>
        <taxon>Nematoda</taxon>
        <taxon>Chromadorea</taxon>
        <taxon>Rhabditida</taxon>
        <taxon>Tylenchina</taxon>
        <taxon>Cephalobomorpha</taxon>
        <taxon>Cephaloboidea</taxon>
        <taxon>Cephalobidae</taxon>
        <taxon>Acrobeloides</taxon>
    </lineage>
</organism>
<dbReference type="WBParaSite" id="ACRNAN_scaffold18353.g26099.t1">
    <property type="protein sequence ID" value="ACRNAN_scaffold18353.g26099.t1"/>
    <property type="gene ID" value="ACRNAN_scaffold18353.g26099"/>
</dbReference>
<evidence type="ECO:0000313" key="1">
    <source>
        <dbReference type="Proteomes" id="UP000887540"/>
    </source>
</evidence>